<proteinExistence type="predicted"/>
<evidence type="ECO:0000313" key="3">
    <source>
        <dbReference type="Proteomes" id="UP000661696"/>
    </source>
</evidence>
<feature type="compositionally biased region" description="Basic and acidic residues" evidence="1">
    <location>
        <begin position="94"/>
        <end position="113"/>
    </location>
</feature>
<evidence type="ECO:0000313" key="2">
    <source>
        <dbReference type="EMBL" id="MBL1220623.1"/>
    </source>
</evidence>
<gene>
    <name evidence="2" type="ORF">JET18_07220</name>
</gene>
<dbReference type="RefSeq" id="WP_202089945.1">
    <property type="nucleotide sequence ID" value="NZ_JAELVM010000001.1"/>
</dbReference>
<protein>
    <submittedName>
        <fullName evidence="2">Uncharacterized protein</fullName>
    </submittedName>
</protein>
<organism evidence="2 3">
    <name type="scientific">Chryseobacterium endalhagicum</name>
    <dbReference type="NCBI Taxonomy" id="2797638"/>
    <lineage>
        <taxon>Bacteria</taxon>
        <taxon>Pseudomonadati</taxon>
        <taxon>Bacteroidota</taxon>
        <taxon>Flavobacteriia</taxon>
        <taxon>Flavobacteriales</taxon>
        <taxon>Weeksellaceae</taxon>
        <taxon>Chryseobacterium group</taxon>
        <taxon>Chryseobacterium</taxon>
    </lineage>
</organism>
<feature type="compositionally biased region" description="Polar residues" evidence="1">
    <location>
        <begin position="74"/>
        <end position="84"/>
    </location>
</feature>
<evidence type="ECO:0000256" key="1">
    <source>
        <dbReference type="SAM" id="MobiDB-lite"/>
    </source>
</evidence>
<keyword evidence="3" id="KW-1185">Reference proteome</keyword>
<dbReference type="EMBL" id="JAELVM010000001">
    <property type="protein sequence ID" value="MBL1220623.1"/>
    <property type="molecule type" value="Genomic_DNA"/>
</dbReference>
<accession>A0ABS1QDD9</accession>
<name>A0ABS1QDD9_9FLAO</name>
<comment type="caution">
    <text evidence="2">The sequence shown here is derived from an EMBL/GenBank/DDBJ whole genome shotgun (WGS) entry which is preliminary data.</text>
</comment>
<dbReference type="Proteomes" id="UP000661696">
    <property type="component" value="Unassembled WGS sequence"/>
</dbReference>
<reference evidence="2 3" key="1">
    <citation type="submission" date="2020-12" db="EMBL/GenBank/DDBJ databases">
        <title>Chryseobacterium endoalhailicus sp. nov., isolated from seed of leguminous plant.</title>
        <authorList>
            <person name="Zhang X."/>
        </authorList>
    </citation>
    <scope>NUCLEOTIDE SEQUENCE [LARGE SCALE GENOMIC DNA]</scope>
    <source>
        <strain evidence="2 3">L7</strain>
    </source>
</reference>
<feature type="region of interest" description="Disordered" evidence="1">
    <location>
        <begin position="71"/>
        <end position="113"/>
    </location>
</feature>
<sequence length="204" mass="23195">MKFPQQQPKSILPLFKRASLLLLFSLAIMSNAQSFYFVKGTQITLDETTTFFVTDSGKVSQARLKNFEEEITENKQASNQTKQAAFNKKKFSSKKSDKKTASKSSEKKSENVQRIKTESIGLKPCPDHFISSYQQGIAVSASVPGIKYNSKFFIEHTALKTLQGYSASTDHETVNNSFLFLNDYHLLQYVTRPPPFEFYSKNIF</sequence>